<reference evidence="2" key="1">
    <citation type="journal article" date="2022" name="Plant J.">
        <title>Strategies of tolerance reflected in two North American maple genomes.</title>
        <authorList>
            <person name="McEvoy S.L."/>
            <person name="Sezen U.U."/>
            <person name="Trouern-Trend A."/>
            <person name="McMahon S.M."/>
            <person name="Schaberg P.G."/>
            <person name="Yang J."/>
            <person name="Wegrzyn J.L."/>
            <person name="Swenson N.G."/>
        </authorList>
    </citation>
    <scope>NUCLEOTIDE SEQUENCE</scope>
    <source>
        <strain evidence="2">91603</strain>
    </source>
</reference>
<dbReference type="Proteomes" id="UP001064489">
    <property type="component" value="Chromosome 3"/>
</dbReference>
<feature type="compositionally biased region" description="Basic and acidic residues" evidence="1">
    <location>
        <begin position="121"/>
        <end position="141"/>
    </location>
</feature>
<evidence type="ECO:0000313" key="3">
    <source>
        <dbReference type="Proteomes" id="UP001064489"/>
    </source>
</evidence>
<evidence type="ECO:0000256" key="1">
    <source>
        <dbReference type="SAM" id="MobiDB-lite"/>
    </source>
</evidence>
<evidence type="ECO:0000313" key="2">
    <source>
        <dbReference type="EMBL" id="KAI9185221.1"/>
    </source>
</evidence>
<reference evidence="2" key="2">
    <citation type="submission" date="2023-02" db="EMBL/GenBank/DDBJ databases">
        <authorList>
            <person name="Swenson N.G."/>
            <person name="Wegrzyn J.L."/>
            <person name="Mcevoy S.L."/>
        </authorList>
    </citation>
    <scope>NUCLEOTIDE SEQUENCE</scope>
    <source>
        <strain evidence="2">91603</strain>
        <tissue evidence="2">Leaf</tissue>
    </source>
</reference>
<accession>A0AAD5NUV6</accession>
<name>A0AAD5NUV6_ACENE</name>
<proteinExistence type="predicted"/>
<organism evidence="2 3">
    <name type="scientific">Acer negundo</name>
    <name type="common">Box elder</name>
    <dbReference type="NCBI Taxonomy" id="4023"/>
    <lineage>
        <taxon>Eukaryota</taxon>
        <taxon>Viridiplantae</taxon>
        <taxon>Streptophyta</taxon>
        <taxon>Embryophyta</taxon>
        <taxon>Tracheophyta</taxon>
        <taxon>Spermatophyta</taxon>
        <taxon>Magnoliopsida</taxon>
        <taxon>eudicotyledons</taxon>
        <taxon>Gunneridae</taxon>
        <taxon>Pentapetalae</taxon>
        <taxon>rosids</taxon>
        <taxon>malvids</taxon>
        <taxon>Sapindales</taxon>
        <taxon>Sapindaceae</taxon>
        <taxon>Hippocastanoideae</taxon>
        <taxon>Acereae</taxon>
        <taxon>Acer</taxon>
    </lineage>
</organism>
<keyword evidence="3" id="KW-1185">Reference proteome</keyword>
<dbReference type="AlphaFoldDB" id="A0AAD5NUV6"/>
<gene>
    <name evidence="2" type="ORF">LWI28_005404</name>
</gene>
<protein>
    <submittedName>
        <fullName evidence="2">Uncharacterized protein</fullName>
    </submittedName>
</protein>
<dbReference type="EMBL" id="JAJSOW010000100">
    <property type="protein sequence ID" value="KAI9185221.1"/>
    <property type="molecule type" value="Genomic_DNA"/>
</dbReference>
<comment type="caution">
    <text evidence="2">The sequence shown here is derived from an EMBL/GenBank/DDBJ whole genome shotgun (WGS) entry which is preliminary data.</text>
</comment>
<sequence>MLCASCFWCRKLAFSTTIGGQDAVCCGSRRSHDSRATKIPKNFCRPTTAWVSLQRETAAVERHLSDKNLKTSLRLSAAWVSLGRSNRGSRDLVEQCRFHQNATVLVPRLRGLRRLRGPKRARTEAKGSESKAEGSEPKAEDVEGADEDDNVRLLTQMLKVLKVTQSEQADAYAA</sequence>
<feature type="region of interest" description="Disordered" evidence="1">
    <location>
        <begin position="117"/>
        <end position="148"/>
    </location>
</feature>